<protein>
    <submittedName>
        <fullName evidence="2">Uncharacterized protein</fullName>
    </submittedName>
</protein>
<dbReference type="OrthoDB" id="9899225at2"/>
<name>A0A4V1PSD1_9LACO</name>
<evidence type="ECO:0000256" key="1">
    <source>
        <dbReference type="SAM" id="Phobius"/>
    </source>
</evidence>
<comment type="caution">
    <text evidence="2">The sequence shown here is derived from an EMBL/GenBank/DDBJ whole genome shotgun (WGS) entry which is preliminary data.</text>
</comment>
<dbReference type="AlphaFoldDB" id="A0A4V1PSD1"/>
<gene>
    <name evidence="2" type="ORF">D6C19_07755</name>
</gene>
<dbReference type="RefSeq" id="WP_119448330.1">
    <property type="nucleotide sequence ID" value="NZ_JAASIZ010000092.1"/>
</dbReference>
<evidence type="ECO:0000313" key="3">
    <source>
        <dbReference type="Proteomes" id="UP000289316"/>
    </source>
</evidence>
<keyword evidence="1" id="KW-1133">Transmembrane helix</keyword>
<evidence type="ECO:0000313" key="2">
    <source>
        <dbReference type="EMBL" id="RXV70674.1"/>
    </source>
</evidence>
<proteinExistence type="predicted"/>
<feature type="transmembrane region" description="Helical" evidence="1">
    <location>
        <begin position="9"/>
        <end position="27"/>
    </location>
</feature>
<keyword evidence="1" id="KW-0812">Transmembrane</keyword>
<dbReference type="Proteomes" id="UP000289316">
    <property type="component" value="Unassembled WGS sequence"/>
</dbReference>
<dbReference type="EMBL" id="QZFR01000056">
    <property type="protein sequence ID" value="RXV70674.1"/>
    <property type="molecule type" value="Genomic_DNA"/>
</dbReference>
<organism evidence="2 3">
    <name type="scientific">Ligilactobacillus murinus</name>
    <dbReference type="NCBI Taxonomy" id="1622"/>
    <lineage>
        <taxon>Bacteria</taxon>
        <taxon>Bacillati</taxon>
        <taxon>Bacillota</taxon>
        <taxon>Bacilli</taxon>
        <taxon>Lactobacillales</taxon>
        <taxon>Lactobacillaceae</taxon>
        <taxon>Ligilactobacillus</taxon>
    </lineage>
</organism>
<accession>A0A4V1PSD1</accession>
<keyword evidence="1" id="KW-0472">Membrane</keyword>
<sequence>MKKVEPLSLVEKLFVTVFVLIAFYFTVTGDWNFAFFTLLMAIIAFMWFITKWLCFIAELLLNKK</sequence>
<reference evidence="2 3" key="1">
    <citation type="submission" date="2018-09" db="EMBL/GenBank/DDBJ databases">
        <title>Murine metabolic-syndrome-specific gut microbial biobank.</title>
        <authorList>
            <person name="Liu C."/>
        </authorList>
    </citation>
    <scope>NUCLEOTIDE SEQUENCE [LARGE SCALE GENOMIC DNA]</scope>
    <source>
        <strain evidence="2 3">C-30</strain>
    </source>
</reference>
<feature type="transmembrane region" description="Helical" evidence="1">
    <location>
        <begin position="33"/>
        <end position="61"/>
    </location>
</feature>